<dbReference type="SUPFAM" id="SSF53335">
    <property type="entry name" value="S-adenosyl-L-methionine-dependent methyltransferases"/>
    <property type="match status" value="1"/>
</dbReference>
<protein>
    <submittedName>
        <fullName evidence="1">Methyltransferase domain-containing protein</fullName>
    </submittedName>
</protein>
<dbReference type="Pfam" id="PF13489">
    <property type="entry name" value="Methyltransf_23"/>
    <property type="match status" value="1"/>
</dbReference>
<name>A0A4Q1K179_9FLAO</name>
<evidence type="ECO:0000313" key="1">
    <source>
        <dbReference type="EMBL" id="RXR17761.1"/>
    </source>
</evidence>
<comment type="caution">
    <text evidence="1">The sequence shown here is derived from an EMBL/GenBank/DDBJ whole genome shotgun (WGS) entry which is preliminary data.</text>
</comment>
<gene>
    <name evidence="1" type="ORF">EQG63_09770</name>
</gene>
<dbReference type="Gene3D" id="3.40.50.150">
    <property type="entry name" value="Vaccinia Virus protein VP39"/>
    <property type="match status" value="1"/>
</dbReference>
<dbReference type="PANTHER" id="PTHR43861">
    <property type="entry name" value="TRANS-ACONITATE 2-METHYLTRANSFERASE-RELATED"/>
    <property type="match status" value="1"/>
</dbReference>
<keyword evidence="2" id="KW-1185">Reference proteome</keyword>
<reference evidence="2" key="1">
    <citation type="submission" date="2019-01" db="EMBL/GenBank/DDBJ databases">
        <title>Cytophagaceae bacterium strain CAR-16.</title>
        <authorList>
            <person name="Chen W.-M."/>
        </authorList>
    </citation>
    <scope>NUCLEOTIDE SEQUENCE [LARGE SCALE GENOMIC DNA]</scope>
    <source>
        <strain evidence="2">LLJ-11</strain>
    </source>
</reference>
<dbReference type="OrthoDB" id="9770553at2"/>
<dbReference type="CDD" id="cd02440">
    <property type="entry name" value="AdoMet_MTases"/>
    <property type="match status" value="1"/>
</dbReference>
<organism evidence="1 2">
    <name type="scientific">Flavobacterium amnicola</name>
    <dbReference type="NCBI Taxonomy" id="2506422"/>
    <lineage>
        <taxon>Bacteria</taxon>
        <taxon>Pseudomonadati</taxon>
        <taxon>Bacteroidota</taxon>
        <taxon>Flavobacteriia</taxon>
        <taxon>Flavobacteriales</taxon>
        <taxon>Flavobacteriaceae</taxon>
        <taxon>Flavobacterium</taxon>
    </lineage>
</organism>
<evidence type="ECO:0000313" key="2">
    <source>
        <dbReference type="Proteomes" id="UP000290283"/>
    </source>
</evidence>
<dbReference type="EMBL" id="SBKO01000004">
    <property type="protein sequence ID" value="RXR17761.1"/>
    <property type="molecule type" value="Genomic_DNA"/>
</dbReference>
<dbReference type="AlphaFoldDB" id="A0A4Q1K179"/>
<keyword evidence="1" id="KW-0489">Methyltransferase</keyword>
<accession>A0A4Q1K179</accession>
<proteinExistence type="predicted"/>
<dbReference type="GO" id="GO:0032259">
    <property type="term" value="P:methylation"/>
    <property type="evidence" value="ECO:0007669"/>
    <property type="project" value="UniProtKB-KW"/>
</dbReference>
<keyword evidence="1" id="KW-0808">Transferase</keyword>
<dbReference type="InterPro" id="IPR029063">
    <property type="entry name" value="SAM-dependent_MTases_sf"/>
</dbReference>
<dbReference type="Proteomes" id="UP000290283">
    <property type="component" value="Unassembled WGS sequence"/>
</dbReference>
<sequence>MSNGEPTNLIDKNMNIPCYVCGASSFSEVLDNNPSMSSDGQIVDLTISKQECSNCGTVRSSDISFLNDFYKNYYKLNVVNNDPVYIFQGEKMLKSEMHLEWITKLVGNRIEDCKSIIEIGCGSGNLLNLFEIKDKYGVEPSEKAAKYASAIAKIRNIGYEEISEKEKYDFIFSSCVIEHTIDPNDFLQKNWHIANDNSIIVIGLPIQDTESFDVYFLDHLHHFTVNQFVYLCQKNGFTVENYEVGYKCMTTMGYFVLRKNATTLSEIKYEKNHNFYASNVWIENLNTFLKQNTSENLVAFGYGETSFFYQSYTQLNSVVNCFIDDVKAKSEENVISVEEAINKNIVKDSFLILLANPHYHEFLKEKFKTVSGLKFYSPFSNKIS</sequence>
<dbReference type="GO" id="GO:0008168">
    <property type="term" value="F:methyltransferase activity"/>
    <property type="evidence" value="ECO:0007669"/>
    <property type="project" value="UniProtKB-KW"/>
</dbReference>